<dbReference type="Proteomes" id="UP001150581">
    <property type="component" value="Unassembled WGS sequence"/>
</dbReference>
<organism evidence="1 2">
    <name type="scientific">Kickxella alabastrina</name>
    <dbReference type="NCBI Taxonomy" id="61397"/>
    <lineage>
        <taxon>Eukaryota</taxon>
        <taxon>Fungi</taxon>
        <taxon>Fungi incertae sedis</taxon>
        <taxon>Zoopagomycota</taxon>
        <taxon>Kickxellomycotina</taxon>
        <taxon>Kickxellomycetes</taxon>
        <taxon>Kickxellales</taxon>
        <taxon>Kickxellaceae</taxon>
        <taxon>Kickxella</taxon>
    </lineage>
</organism>
<name>A0ACC1ID70_9FUNG</name>
<evidence type="ECO:0000313" key="2">
    <source>
        <dbReference type="Proteomes" id="UP001150581"/>
    </source>
</evidence>
<proteinExistence type="predicted"/>
<feature type="non-terminal residue" evidence="1">
    <location>
        <position position="1"/>
    </location>
</feature>
<accession>A0ACC1ID70</accession>
<gene>
    <name evidence="1" type="ORF">LPJ66_005854</name>
</gene>
<sequence>EVPGRGYALVWKRRFPAPAYSIFSVDINCDGANELVVVTLLGVHVMQPDLDAARRRLIGSLLRPGP</sequence>
<protein>
    <submittedName>
        <fullName evidence="1">Uncharacterized protein</fullName>
    </submittedName>
</protein>
<evidence type="ECO:0000313" key="1">
    <source>
        <dbReference type="EMBL" id="KAJ1893272.1"/>
    </source>
</evidence>
<reference evidence="1" key="1">
    <citation type="submission" date="2022-07" db="EMBL/GenBank/DDBJ databases">
        <title>Phylogenomic reconstructions and comparative analyses of Kickxellomycotina fungi.</title>
        <authorList>
            <person name="Reynolds N.K."/>
            <person name="Stajich J.E."/>
            <person name="Barry K."/>
            <person name="Grigoriev I.V."/>
            <person name="Crous P."/>
            <person name="Smith M.E."/>
        </authorList>
    </citation>
    <scope>NUCLEOTIDE SEQUENCE</scope>
    <source>
        <strain evidence="1">Benny 63K</strain>
    </source>
</reference>
<comment type="caution">
    <text evidence="1">The sequence shown here is derived from an EMBL/GenBank/DDBJ whole genome shotgun (WGS) entry which is preliminary data.</text>
</comment>
<keyword evidence="2" id="KW-1185">Reference proteome</keyword>
<dbReference type="EMBL" id="JANBPG010000858">
    <property type="protein sequence ID" value="KAJ1893272.1"/>
    <property type="molecule type" value="Genomic_DNA"/>
</dbReference>